<dbReference type="Proteomes" id="UP000257109">
    <property type="component" value="Unassembled WGS sequence"/>
</dbReference>
<dbReference type="AlphaFoldDB" id="A0A371HQ74"/>
<protein>
    <submittedName>
        <fullName evidence="2">Uncharacterized protein</fullName>
    </submittedName>
</protein>
<feature type="non-terminal residue" evidence="2">
    <location>
        <position position="1"/>
    </location>
</feature>
<keyword evidence="3" id="KW-1185">Reference proteome</keyword>
<evidence type="ECO:0000313" key="3">
    <source>
        <dbReference type="Proteomes" id="UP000257109"/>
    </source>
</evidence>
<comment type="caution">
    <text evidence="2">The sequence shown here is derived from an EMBL/GenBank/DDBJ whole genome shotgun (WGS) entry which is preliminary data.</text>
</comment>
<sequence>MNLFNPYATSYKGFKNRFVKVLPVKDAPFAMDEQPIPLYWRFPNKVKRLSMGQLSSDDRANWILLNQLPRGVSCWEGYDLGALIKKSGDVAKGKLEKAKADAAKAKAISTAPSSATTPKDAPKPKQTKLILKLVLPLSTLTEVANAKRKVAPSTKEANQKKGKTMEGSSSQLTPTPVATSTPSFGVIMSTRPTVGSLEFPQGGLANFVASPRVSSLWNSQLDTANLLKSVEVSTYDQKLLLSTSTESSLKSMVAYYARTMAIAKVLKPVIRKSKQLV</sequence>
<organism evidence="2 3">
    <name type="scientific">Mucuna pruriens</name>
    <name type="common">Velvet bean</name>
    <name type="synonym">Dolichos pruriens</name>
    <dbReference type="NCBI Taxonomy" id="157652"/>
    <lineage>
        <taxon>Eukaryota</taxon>
        <taxon>Viridiplantae</taxon>
        <taxon>Streptophyta</taxon>
        <taxon>Embryophyta</taxon>
        <taxon>Tracheophyta</taxon>
        <taxon>Spermatophyta</taxon>
        <taxon>Magnoliopsida</taxon>
        <taxon>eudicotyledons</taxon>
        <taxon>Gunneridae</taxon>
        <taxon>Pentapetalae</taxon>
        <taxon>rosids</taxon>
        <taxon>fabids</taxon>
        <taxon>Fabales</taxon>
        <taxon>Fabaceae</taxon>
        <taxon>Papilionoideae</taxon>
        <taxon>50 kb inversion clade</taxon>
        <taxon>NPAAA clade</taxon>
        <taxon>indigoferoid/millettioid clade</taxon>
        <taxon>Phaseoleae</taxon>
        <taxon>Mucuna</taxon>
    </lineage>
</organism>
<accession>A0A371HQ74</accession>
<feature type="compositionally biased region" description="Polar residues" evidence="1">
    <location>
        <begin position="166"/>
        <end position="177"/>
    </location>
</feature>
<gene>
    <name evidence="2" type="ORF">CR513_11264</name>
</gene>
<proteinExistence type="predicted"/>
<evidence type="ECO:0000256" key="1">
    <source>
        <dbReference type="SAM" id="MobiDB-lite"/>
    </source>
</evidence>
<evidence type="ECO:0000313" key="2">
    <source>
        <dbReference type="EMBL" id="RDY04946.1"/>
    </source>
</evidence>
<dbReference type="EMBL" id="QJKJ01001975">
    <property type="protein sequence ID" value="RDY04946.1"/>
    <property type="molecule type" value="Genomic_DNA"/>
</dbReference>
<reference evidence="2" key="1">
    <citation type="submission" date="2018-05" db="EMBL/GenBank/DDBJ databases">
        <title>Draft genome of Mucuna pruriens seed.</title>
        <authorList>
            <person name="Nnadi N.E."/>
            <person name="Vos R."/>
            <person name="Hasami M.H."/>
            <person name="Devisetty U.K."/>
            <person name="Aguiy J.C."/>
        </authorList>
    </citation>
    <scope>NUCLEOTIDE SEQUENCE [LARGE SCALE GENOMIC DNA]</scope>
    <source>
        <strain evidence="2">JCA_2017</strain>
    </source>
</reference>
<name>A0A371HQ74_MUCPR</name>
<feature type="region of interest" description="Disordered" evidence="1">
    <location>
        <begin position="146"/>
        <end position="177"/>
    </location>
</feature>